<comment type="pathway">
    <text evidence="3 13">Cofactor biosynthesis; riboflavin biosynthesis; 5-amino-6-(D-ribitylamino)uracil from GTP: step 3/4.</text>
</comment>
<evidence type="ECO:0000256" key="5">
    <source>
        <dbReference type="ARBA" id="ARBA00007417"/>
    </source>
</evidence>
<keyword evidence="10 13" id="KW-0521">NADP</keyword>
<dbReference type="EC" id="1.1.1.193" evidence="13"/>
<feature type="binding site" evidence="15">
    <location>
        <position position="188"/>
    </location>
    <ligand>
        <name>substrate</name>
    </ligand>
</feature>
<dbReference type="PIRSF" id="PIRSF006769">
    <property type="entry name" value="RibD"/>
    <property type="match status" value="1"/>
</dbReference>
<feature type="binding site" evidence="15">
    <location>
        <position position="172"/>
    </location>
    <ligand>
        <name>substrate</name>
    </ligand>
</feature>
<dbReference type="GO" id="GO:0050661">
    <property type="term" value="F:NADP binding"/>
    <property type="evidence" value="ECO:0007669"/>
    <property type="project" value="InterPro"/>
</dbReference>
<evidence type="ECO:0000256" key="16">
    <source>
        <dbReference type="PIRSR" id="PIRSR006769-3"/>
    </source>
</evidence>
<feature type="binding site" evidence="15">
    <location>
        <position position="200"/>
    </location>
    <ligand>
        <name>NADP(+)</name>
        <dbReference type="ChEBI" id="CHEBI:58349"/>
    </ligand>
</feature>
<comment type="similarity">
    <text evidence="5 13">In the C-terminal section; belongs to the HTP reductase family.</text>
</comment>
<sequence length="369" mass="39432">MAWRSIDYFMMAQALHQAKLGQNNTSPNPSVGCVLIKNDQILSMGHTQAAGGAHAEVMALRAAGHAAQGATAYVTLEPCSHFGKTPPCADALIAAGVTRVVAALLDPNPLVSGQGLRRLAEHGIVVEHGLMAAEALAHHQGFFSRMIRQRPWLRCKVAASLDGQIALGNGQSQWITGAAARADVQRIRARSCAMITGISTILHDDPQLNVRDFPVERQPIKVILDSQMRTPVSAKILQQGPVLIVAAQETERRLPLEAAGAQVILCPDQSGARIDLAALCGVLAARGCNEVTLEAGGTLVGAFFAARLIDELCLYQAPVLLGQGQAMAQFSLSDLSQKQVPTHIARRMVGDDQRIIMRFTDPATDWLGK</sequence>
<feature type="binding site" evidence="15">
    <location>
        <position position="204"/>
    </location>
    <ligand>
        <name>NADP(+)</name>
        <dbReference type="ChEBI" id="CHEBI:58349"/>
    </ligand>
</feature>
<dbReference type="Proteomes" id="UP000504844">
    <property type="component" value="Chromosome"/>
</dbReference>
<dbReference type="UniPathway" id="UPA00275">
    <property type="reaction ID" value="UER00401"/>
</dbReference>
<dbReference type="CDD" id="cd01284">
    <property type="entry name" value="Riboflavin_deaminase-reductase"/>
    <property type="match status" value="1"/>
</dbReference>
<dbReference type="Gene3D" id="3.40.430.10">
    <property type="entry name" value="Dihydrofolate Reductase, subunit A"/>
    <property type="match status" value="1"/>
</dbReference>
<dbReference type="Pfam" id="PF01872">
    <property type="entry name" value="RibD_C"/>
    <property type="match status" value="1"/>
</dbReference>
<evidence type="ECO:0000256" key="2">
    <source>
        <dbReference type="ARBA" id="ARBA00004882"/>
    </source>
</evidence>
<keyword evidence="7 13" id="KW-0479">Metal-binding</keyword>
<comment type="pathway">
    <text evidence="2 13">Cofactor biosynthesis; riboflavin biosynthesis; 5-amino-6-(D-ribitylamino)uracil from GTP: step 2/4.</text>
</comment>
<dbReference type="EC" id="3.5.4.26" evidence="13"/>
<keyword evidence="11 13" id="KW-0560">Oxidoreductase</keyword>
<feature type="active site" description="Proton donor" evidence="14">
    <location>
        <position position="56"/>
    </location>
</feature>
<keyword evidence="9 13" id="KW-0862">Zinc</keyword>
<evidence type="ECO:0000256" key="3">
    <source>
        <dbReference type="ARBA" id="ARBA00004910"/>
    </source>
</evidence>
<dbReference type="PROSITE" id="PS00903">
    <property type="entry name" value="CYT_DCMP_DEAMINASES_1"/>
    <property type="match status" value="1"/>
</dbReference>
<dbReference type="NCBIfam" id="TIGR00227">
    <property type="entry name" value="ribD_Cterm"/>
    <property type="match status" value="1"/>
</dbReference>
<dbReference type="KEGG" id="dee:HQN60_13365"/>
<organism evidence="18 19">
    <name type="scientific">Deefgea piscis</name>
    <dbReference type="NCBI Taxonomy" id="2739061"/>
    <lineage>
        <taxon>Bacteria</taxon>
        <taxon>Pseudomonadati</taxon>
        <taxon>Pseudomonadota</taxon>
        <taxon>Betaproteobacteria</taxon>
        <taxon>Neisseriales</taxon>
        <taxon>Chitinibacteraceae</taxon>
        <taxon>Deefgea</taxon>
    </lineage>
</organism>
<feature type="binding site" evidence="15">
    <location>
        <position position="158"/>
    </location>
    <ligand>
        <name>NADP(+)</name>
        <dbReference type="ChEBI" id="CHEBI:58349"/>
    </ligand>
</feature>
<reference evidence="18 19" key="1">
    <citation type="submission" date="2020-05" db="EMBL/GenBank/DDBJ databases">
        <title>Complete genome sequence of Deefgea sp. D17.</title>
        <authorList>
            <person name="Bae J.-W."/>
            <person name="Han J.E."/>
        </authorList>
    </citation>
    <scope>NUCLEOTIDE SEQUENCE [LARGE SCALE GENOMIC DNA]</scope>
    <source>
        <strain evidence="18 19">D17</strain>
    </source>
</reference>
<dbReference type="InterPro" id="IPR024072">
    <property type="entry name" value="DHFR-like_dom_sf"/>
</dbReference>
<evidence type="ECO:0000259" key="17">
    <source>
        <dbReference type="PROSITE" id="PS51747"/>
    </source>
</evidence>
<proteinExistence type="inferred from homology"/>
<name>A0A6M8SWD4_9NEIS</name>
<dbReference type="PANTHER" id="PTHR38011">
    <property type="entry name" value="DIHYDROFOLATE REDUCTASE FAMILY PROTEIN (AFU_ORTHOLOGUE AFUA_8G06820)"/>
    <property type="match status" value="1"/>
</dbReference>
<dbReference type="GO" id="GO:0008703">
    <property type="term" value="F:5-amino-6-(5-phosphoribosylamino)uracil reductase activity"/>
    <property type="evidence" value="ECO:0007669"/>
    <property type="project" value="UniProtKB-EC"/>
</dbReference>
<evidence type="ECO:0000313" key="19">
    <source>
        <dbReference type="Proteomes" id="UP000504844"/>
    </source>
</evidence>
<comment type="cofactor">
    <cofactor evidence="13 16">
        <name>Zn(2+)</name>
        <dbReference type="ChEBI" id="CHEBI:29105"/>
    </cofactor>
    <text evidence="13 16">Binds 1 zinc ion.</text>
</comment>
<evidence type="ECO:0000256" key="6">
    <source>
        <dbReference type="ARBA" id="ARBA00022619"/>
    </source>
</evidence>
<dbReference type="FunFam" id="3.40.140.10:FF:000025">
    <property type="entry name" value="Riboflavin biosynthesis protein RibD"/>
    <property type="match status" value="1"/>
</dbReference>
<keyword evidence="12" id="KW-0511">Multifunctional enzyme</keyword>
<feature type="domain" description="CMP/dCMP-type deaminase" evidence="17">
    <location>
        <begin position="5"/>
        <end position="127"/>
    </location>
</feature>
<protein>
    <recommendedName>
        <fullName evidence="13">Riboflavin biosynthesis protein RibD</fullName>
    </recommendedName>
    <domain>
        <recommendedName>
            <fullName evidence="13">Diaminohydroxyphosphoribosylaminopyrimidine deaminase</fullName>
            <shortName evidence="13">DRAP deaminase</shortName>
            <ecNumber evidence="13">3.5.4.26</ecNumber>
        </recommendedName>
        <alternativeName>
            <fullName evidence="13">Riboflavin-specific deaminase</fullName>
        </alternativeName>
    </domain>
    <domain>
        <recommendedName>
            <fullName evidence="13">5-amino-6-(5-phosphoribosylamino)uracil reductase</fullName>
            <ecNumber evidence="13">1.1.1.193</ecNumber>
        </recommendedName>
        <alternativeName>
            <fullName evidence="13">HTP reductase</fullName>
        </alternativeName>
    </domain>
</protein>
<dbReference type="PROSITE" id="PS51747">
    <property type="entry name" value="CYT_DCMP_DEAMINASES_2"/>
    <property type="match status" value="1"/>
</dbReference>
<feature type="binding site" evidence="15">
    <location>
        <begin position="296"/>
        <end position="302"/>
    </location>
    <ligand>
        <name>NADP(+)</name>
        <dbReference type="ChEBI" id="CHEBI:58349"/>
    </ligand>
</feature>
<evidence type="ECO:0000256" key="14">
    <source>
        <dbReference type="PIRSR" id="PIRSR006769-1"/>
    </source>
</evidence>
<evidence type="ECO:0000256" key="15">
    <source>
        <dbReference type="PIRSR" id="PIRSR006769-2"/>
    </source>
</evidence>
<comment type="catalytic activity">
    <reaction evidence="13">
        <text>5-amino-6-(5-phospho-D-ribitylamino)uracil + NADP(+) = 5-amino-6-(5-phospho-D-ribosylamino)uracil + NADPH + H(+)</text>
        <dbReference type="Rhea" id="RHEA:17845"/>
        <dbReference type="ChEBI" id="CHEBI:15378"/>
        <dbReference type="ChEBI" id="CHEBI:57783"/>
        <dbReference type="ChEBI" id="CHEBI:58349"/>
        <dbReference type="ChEBI" id="CHEBI:58421"/>
        <dbReference type="ChEBI" id="CHEBI:58453"/>
        <dbReference type="EC" id="1.1.1.193"/>
    </reaction>
</comment>
<dbReference type="GO" id="GO:0009231">
    <property type="term" value="P:riboflavin biosynthetic process"/>
    <property type="evidence" value="ECO:0007669"/>
    <property type="project" value="UniProtKB-UniPathway"/>
</dbReference>
<evidence type="ECO:0000256" key="9">
    <source>
        <dbReference type="ARBA" id="ARBA00022833"/>
    </source>
</evidence>
<dbReference type="Gene3D" id="3.40.140.10">
    <property type="entry name" value="Cytidine Deaminase, domain 2"/>
    <property type="match status" value="1"/>
</dbReference>
<evidence type="ECO:0000256" key="1">
    <source>
        <dbReference type="ARBA" id="ARBA00002151"/>
    </source>
</evidence>
<keyword evidence="8 13" id="KW-0378">Hydrolase</keyword>
<evidence type="ECO:0000256" key="4">
    <source>
        <dbReference type="ARBA" id="ARBA00005259"/>
    </source>
</evidence>
<keyword evidence="6 13" id="KW-0686">Riboflavin biosynthesis</keyword>
<feature type="binding site" evidence="16">
    <location>
        <position position="54"/>
    </location>
    <ligand>
        <name>Zn(2+)</name>
        <dbReference type="ChEBI" id="CHEBI:29105"/>
        <note>catalytic</note>
    </ligand>
</feature>
<evidence type="ECO:0000256" key="10">
    <source>
        <dbReference type="ARBA" id="ARBA00022857"/>
    </source>
</evidence>
<keyword evidence="19" id="KW-1185">Reference proteome</keyword>
<dbReference type="EMBL" id="CP054143">
    <property type="protein sequence ID" value="QKJ67620.1"/>
    <property type="molecule type" value="Genomic_DNA"/>
</dbReference>
<feature type="binding site" evidence="15">
    <location>
        <position position="226"/>
    </location>
    <ligand>
        <name>NADP(+)</name>
        <dbReference type="ChEBI" id="CHEBI:58349"/>
    </ligand>
</feature>
<dbReference type="SUPFAM" id="SSF53597">
    <property type="entry name" value="Dihydrofolate reductase-like"/>
    <property type="match status" value="1"/>
</dbReference>
<dbReference type="RefSeq" id="WP_173534121.1">
    <property type="nucleotide sequence ID" value="NZ_CP054143.1"/>
</dbReference>
<dbReference type="PANTHER" id="PTHR38011:SF7">
    <property type="entry name" value="2,5-DIAMINO-6-RIBOSYLAMINO-4(3H)-PYRIMIDINONE 5'-PHOSPHATE REDUCTASE"/>
    <property type="match status" value="1"/>
</dbReference>
<feature type="binding site" evidence="15">
    <location>
        <position position="211"/>
    </location>
    <ligand>
        <name>substrate</name>
    </ligand>
</feature>
<evidence type="ECO:0000256" key="13">
    <source>
        <dbReference type="PIRNR" id="PIRNR006769"/>
    </source>
</evidence>
<feature type="binding site" evidence="16">
    <location>
        <position position="88"/>
    </location>
    <ligand>
        <name>Zn(2+)</name>
        <dbReference type="ChEBI" id="CHEBI:29105"/>
        <note>catalytic</note>
    </ligand>
</feature>
<dbReference type="InterPro" id="IPR002125">
    <property type="entry name" value="CMP_dCMP_dom"/>
</dbReference>
<dbReference type="InterPro" id="IPR050765">
    <property type="entry name" value="Riboflavin_Biosynth_HTPR"/>
</dbReference>
<dbReference type="SUPFAM" id="SSF53927">
    <property type="entry name" value="Cytidine deaminase-like"/>
    <property type="match status" value="1"/>
</dbReference>
<feature type="binding site" evidence="16">
    <location>
        <position position="79"/>
    </location>
    <ligand>
        <name>Zn(2+)</name>
        <dbReference type="ChEBI" id="CHEBI:29105"/>
        <note>catalytic</note>
    </ligand>
</feature>
<evidence type="ECO:0000256" key="12">
    <source>
        <dbReference type="ARBA" id="ARBA00023268"/>
    </source>
</evidence>
<dbReference type="GO" id="GO:0008835">
    <property type="term" value="F:diaminohydroxyphosphoribosylaminopyrimidine deaminase activity"/>
    <property type="evidence" value="ECO:0007669"/>
    <property type="project" value="UniProtKB-EC"/>
</dbReference>
<feature type="binding site" evidence="15">
    <location>
        <position position="294"/>
    </location>
    <ligand>
        <name>substrate</name>
    </ligand>
</feature>
<evidence type="ECO:0000256" key="7">
    <source>
        <dbReference type="ARBA" id="ARBA00022723"/>
    </source>
</evidence>
<dbReference type="InterPro" id="IPR004794">
    <property type="entry name" value="Eubact_RibD"/>
</dbReference>
<evidence type="ECO:0000256" key="8">
    <source>
        <dbReference type="ARBA" id="ARBA00022801"/>
    </source>
</evidence>
<accession>A0A6M8SWD4</accession>
<dbReference type="InterPro" id="IPR011549">
    <property type="entry name" value="RibD_C"/>
</dbReference>
<comment type="similarity">
    <text evidence="4 13">In the N-terminal section; belongs to the cytidine and deoxycytidylate deaminase family.</text>
</comment>
<dbReference type="AlphaFoldDB" id="A0A6M8SWD4"/>
<evidence type="ECO:0000313" key="18">
    <source>
        <dbReference type="EMBL" id="QKJ67620.1"/>
    </source>
</evidence>
<dbReference type="InterPro" id="IPR016193">
    <property type="entry name" value="Cytidine_deaminase-like"/>
</dbReference>
<dbReference type="NCBIfam" id="TIGR00326">
    <property type="entry name" value="eubact_ribD"/>
    <property type="match status" value="1"/>
</dbReference>
<comment type="catalytic activity">
    <reaction evidence="13">
        <text>2,5-diamino-6-hydroxy-4-(5-phosphoribosylamino)-pyrimidine + H2O + H(+) = 5-amino-6-(5-phospho-D-ribosylamino)uracil + NH4(+)</text>
        <dbReference type="Rhea" id="RHEA:21868"/>
        <dbReference type="ChEBI" id="CHEBI:15377"/>
        <dbReference type="ChEBI" id="CHEBI:15378"/>
        <dbReference type="ChEBI" id="CHEBI:28938"/>
        <dbReference type="ChEBI" id="CHEBI:58453"/>
        <dbReference type="ChEBI" id="CHEBI:58614"/>
        <dbReference type="EC" id="3.5.4.26"/>
    </reaction>
</comment>
<feature type="binding site" evidence="15">
    <location>
        <position position="208"/>
    </location>
    <ligand>
        <name>substrate</name>
    </ligand>
</feature>
<dbReference type="Pfam" id="PF00383">
    <property type="entry name" value="dCMP_cyt_deam_1"/>
    <property type="match status" value="1"/>
</dbReference>
<feature type="binding site" evidence="15">
    <location>
        <position position="174"/>
    </location>
    <ligand>
        <name>NADP(+)</name>
        <dbReference type="ChEBI" id="CHEBI:58349"/>
    </ligand>
</feature>
<evidence type="ECO:0000256" key="11">
    <source>
        <dbReference type="ARBA" id="ARBA00023002"/>
    </source>
</evidence>
<dbReference type="GO" id="GO:0008270">
    <property type="term" value="F:zinc ion binding"/>
    <property type="evidence" value="ECO:0007669"/>
    <property type="project" value="InterPro"/>
</dbReference>
<gene>
    <name evidence="18" type="primary">ribD</name>
    <name evidence="18" type="ORF">HQN60_13365</name>
</gene>
<comment type="function">
    <text evidence="1 13">Converts 2,5-diamino-6-(ribosylamino)-4(3h)-pyrimidinone 5'-phosphate into 5-amino-6-(ribosylamino)-2,4(1h,3h)-pyrimidinedione 5'-phosphate.</text>
</comment>
<dbReference type="InterPro" id="IPR016192">
    <property type="entry name" value="APOBEC/CMP_deaminase_Zn-bd"/>
</dbReference>
<dbReference type="InterPro" id="IPR002734">
    <property type="entry name" value="RibDG_C"/>
</dbReference>